<dbReference type="EMBL" id="BSXS01011415">
    <property type="protein sequence ID" value="GMF00452.1"/>
    <property type="molecule type" value="Genomic_DNA"/>
</dbReference>
<gene>
    <name evidence="1" type="ORF">Amon02_001100800</name>
</gene>
<sequence>MSKAIGAPNLIVFTGSLTSLATTWALCQPEKEKIALSKAEMNVERVKGLLVLKNPSKCKLFGKPVMDLGTNRA</sequence>
<dbReference type="Proteomes" id="UP001165064">
    <property type="component" value="Unassembled WGS sequence"/>
</dbReference>
<reference evidence="1" key="1">
    <citation type="submission" date="2023-04" db="EMBL/GenBank/DDBJ databases">
        <title>Ambrosiozyma monospora NBRC 10751.</title>
        <authorList>
            <person name="Ichikawa N."/>
            <person name="Sato H."/>
            <person name="Tonouchi N."/>
        </authorList>
    </citation>
    <scope>NUCLEOTIDE SEQUENCE</scope>
    <source>
        <strain evidence="1">NBRC 10751</strain>
    </source>
</reference>
<comment type="caution">
    <text evidence="1">The sequence shown here is derived from an EMBL/GenBank/DDBJ whole genome shotgun (WGS) entry which is preliminary data.</text>
</comment>
<proteinExistence type="predicted"/>
<evidence type="ECO:0000313" key="1">
    <source>
        <dbReference type="EMBL" id="GMF00452.1"/>
    </source>
</evidence>
<accession>A0ACB5U3M5</accession>
<protein>
    <submittedName>
        <fullName evidence="1">Unnamed protein product</fullName>
    </submittedName>
</protein>
<evidence type="ECO:0000313" key="2">
    <source>
        <dbReference type="Proteomes" id="UP001165064"/>
    </source>
</evidence>
<organism evidence="1 2">
    <name type="scientific">Ambrosiozyma monospora</name>
    <name type="common">Yeast</name>
    <name type="synonym">Endomycopsis monosporus</name>
    <dbReference type="NCBI Taxonomy" id="43982"/>
    <lineage>
        <taxon>Eukaryota</taxon>
        <taxon>Fungi</taxon>
        <taxon>Dikarya</taxon>
        <taxon>Ascomycota</taxon>
        <taxon>Saccharomycotina</taxon>
        <taxon>Pichiomycetes</taxon>
        <taxon>Pichiales</taxon>
        <taxon>Pichiaceae</taxon>
        <taxon>Ambrosiozyma</taxon>
    </lineage>
</organism>
<keyword evidence="2" id="KW-1185">Reference proteome</keyword>
<name>A0ACB5U3M5_AMBMO</name>